<comment type="caution">
    <text evidence="1">The sequence shown here is derived from an EMBL/GenBank/DDBJ whole genome shotgun (WGS) entry which is preliminary data.</text>
</comment>
<organism evidence="1 2">
    <name type="scientific">Vicingus serpentipes</name>
    <dbReference type="NCBI Taxonomy" id="1926625"/>
    <lineage>
        <taxon>Bacteria</taxon>
        <taxon>Pseudomonadati</taxon>
        <taxon>Bacteroidota</taxon>
        <taxon>Flavobacteriia</taxon>
        <taxon>Flavobacteriales</taxon>
        <taxon>Vicingaceae</taxon>
        <taxon>Vicingus</taxon>
    </lineage>
</organism>
<name>A0A5C6RWE2_9FLAO</name>
<reference evidence="1 2" key="1">
    <citation type="submission" date="2019-08" db="EMBL/GenBank/DDBJ databases">
        <title>Genome of Vicingus serpentipes NCIMB 15042.</title>
        <authorList>
            <person name="Bowman J.P."/>
        </authorList>
    </citation>
    <scope>NUCLEOTIDE SEQUENCE [LARGE SCALE GENOMIC DNA]</scope>
    <source>
        <strain evidence="1 2">NCIMB 15042</strain>
    </source>
</reference>
<protein>
    <submittedName>
        <fullName evidence="1">Uncharacterized protein</fullName>
    </submittedName>
</protein>
<accession>A0A5C6RWE2</accession>
<sequence length="265" mass="31540">MKKLLLIALLFVIKFSYAEEIEYVLENIQVYQYDSLQFEDECDLKLSVSESSVIIESEDHEETFVVLSQPDINGFVKMRLLGKDTRWEMAITPYSSFIENYKENYETYLVEIYSDDSLAINNVIYAYKAFKKNMRYDNFPSLADLKLNVSNYIFVDYYGNPMSESEHKDKGVYGFYNNVIFSQDEKSVSLTFELNEHKKILNETHEKFNYEVFSYMEFKNRESWLLIREDGIQLIFNHFKDADNYSLVIPVKEESEELFVYVFEK</sequence>
<evidence type="ECO:0000313" key="1">
    <source>
        <dbReference type="EMBL" id="TXB66179.1"/>
    </source>
</evidence>
<dbReference type="AlphaFoldDB" id="A0A5C6RWE2"/>
<dbReference type="EMBL" id="VOOS01000002">
    <property type="protein sequence ID" value="TXB66179.1"/>
    <property type="molecule type" value="Genomic_DNA"/>
</dbReference>
<evidence type="ECO:0000313" key="2">
    <source>
        <dbReference type="Proteomes" id="UP000321721"/>
    </source>
</evidence>
<proteinExistence type="predicted"/>
<dbReference type="Proteomes" id="UP000321721">
    <property type="component" value="Unassembled WGS sequence"/>
</dbReference>
<dbReference type="RefSeq" id="WP_147099706.1">
    <property type="nucleotide sequence ID" value="NZ_VOOS01000002.1"/>
</dbReference>
<gene>
    <name evidence="1" type="ORF">FRY74_06295</name>
</gene>
<keyword evidence="2" id="KW-1185">Reference proteome</keyword>